<feature type="signal peptide" evidence="1">
    <location>
        <begin position="1"/>
        <end position="20"/>
    </location>
</feature>
<evidence type="ECO:0000313" key="2">
    <source>
        <dbReference type="EMBL" id="SHE60586.1"/>
    </source>
</evidence>
<gene>
    <name evidence="2" type="ORF">SAMN02787073_0732</name>
</gene>
<sequence length="402" mass="45725">MTMKKIILTGFVLLAGITQAQVKKTQAKPKAEKKWVNPVKLTKEERNRPYMDEVLKTRDSITPEEAERRRRNIAIGNPFKDRGYYPKIATLSKGKYLEFHDMDAVVNIGSVKYNRKTKEITEFREIDLSDPDAQPYLDTAGRWFSPDPLSEEFRRWSPYNYAMNNPLRFIDPDGRQATDIYKLDKSGNLTWMAESKTDVIYAEKNFDKNGNLNANNDGGVEVGEKGYIKNNSQEIALSSPITDNDGNSSSTLSTLSFYNNEAKAQQVSEYFYNNTNVETANSTYQSFSSDKNFSVVSTYHLPSASPLDPKRFMSNFNVNGDSFFPSTLKSQDHNHPLGYPFEPSGFSYNAKKGFSVSGNIFSMGENAKVDRNIAQPNGIKLRVYSSYLKQYIRYDNKSANFE</sequence>
<keyword evidence="1" id="KW-0732">Signal</keyword>
<organism evidence="2 3">
    <name type="scientific">Chryseobacterium vrystaatense</name>
    <dbReference type="NCBI Taxonomy" id="307480"/>
    <lineage>
        <taxon>Bacteria</taxon>
        <taxon>Pseudomonadati</taxon>
        <taxon>Bacteroidota</taxon>
        <taxon>Flavobacteriia</taxon>
        <taxon>Flavobacteriales</taxon>
        <taxon>Weeksellaceae</taxon>
        <taxon>Chryseobacterium group</taxon>
        <taxon>Chryseobacterium</taxon>
    </lineage>
</organism>
<protein>
    <submittedName>
        <fullName evidence="2">RHS repeat-associated core domain-containing protein</fullName>
    </submittedName>
</protein>
<evidence type="ECO:0000256" key="1">
    <source>
        <dbReference type="SAM" id="SignalP"/>
    </source>
</evidence>
<reference evidence="3" key="1">
    <citation type="submission" date="2016-11" db="EMBL/GenBank/DDBJ databases">
        <authorList>
            <person name="Varghese N."/>
            <person name="Submissions S."/>
        </authorList>
    </citation>
    <scope>NUCLEOTIDE SEQUENCE [LARGE SCALE GENOMIC DNA]</scope>
    <source>
        <strain evidence="3">YR203</strain>
    </source>
</reference>
<dbReference type="Proteomes" id="UP000184108">
    <property type="component" value="Unassembled WGS sequence"/>
</dbReference>
<dbReference type="InterPro" id="IPR022385">
    <property type="entry name" value="Rhs_assc_core"/>
</dbReference>
<evidence type="ECO:0000313" key="3">
    <source>
        <dbReference type="Proteomes" id="UP000184108"/>
    </source>
</evidence>
<name>A0A1M4UV34_9FLAO</name>
<dbReference type="NCBIfam" id="TIGR03696">
    <property type="entry name" value="Rhs_assc_core"/>
    <property type="match status" value="1"/>
</dbReference>
<dbReference type="Gene3D" id="2.180.10.10">
    <property type="entry name" value="RHS repeat-associated core"/>
    <property type="match status" value="1"/>
</dbReference>
<proteinExistence type="predicted"/>
<accession>A0A1M4UV34</accession>
<dbReference type="EMBL" id="FQVE01000001">
    <property type="protein sequence ID" value="SHE60586.1"/>
    <property type="molecule type" value="Genomic_DNA"/>
</dbReference>
<dbReference type="AlphaFoldDB" id="A0A1M4UV34"/>
<feature type="chain" id="PRO_5012770340" evidence="1">
    <location>
        <begin position="21"/>
        <end position="402"/>
    </location>
</feature>